<dbReference type="InterPro" id="IPR006710">
    <property type="entry name" value="Glyco_hydro_43"/>
</dbReference>
<dbReference type="InterPro" id="IPR023296">
    <property type="entry name" value="Glyco_hydro_beta-prop_sf"/>
</dbReference>
<evidence type="ECO:0000313" key="6">
    <source>
        <dbReference type="EMBL" id="MDQ0227388.1"/>
    </source>
</evidence>
<dbReference type="Proteomes" id="UP001232245">
    <property type="component" value="Unassembled WGS sequence"/>
</dbReference>
<dbReference type="SUPFAM" id="SSF75005">
    <property type="entry name" value="Arabinanase/levansucrase/invertase"/>
    <property type="match status" value="1"/>
</dbReference>
<dbReference type="PANTHER" id="PTHR43301">
    <property type="entry name" value="ARABINAN ENDO-1,5-ALPHA-L-ARABINOSIDASE"/>
    <property type="match status" value="1"/>
</dbReference>
<dbReference type="InterPro" id="IPR050727">
    <property type="entry name" value="GH43_arabinanases"/>
</dbReference>
<proteinExistence type="inferred from homology"/>
<keyword evidence="3 5" id="KW-0378">Hydrolase</keyword>
<protein>
    <submittedName>
        <fullName evidence="6">Beta-xylosidase</fullName>
    </submittedName>
</protein>
<evidence type="ECO:0000256" key="3">
    <source>
        <dbReference type="ARBA" id="ARBA00022801"/>
    </source>
</evidence>
<sequence length="303" mass="34865">MLKNHSIQIRDPFIFPNQLDGKYYLYGSTDKNIWRKGTGFDVYIGTDLENWEGPFPVFRANDSFYSEENFWAPEVHEYRGKYYMFATFLRKDNQRRGTAILCSERLIGPFEPHSIGPITPKEWDSLDGTLYVDKEGQPWMIFCHEWVEVADGEICAVKLSDNLKEAVADPIILFRASEASWPTAFSHPKRTTKTNYVTDGPFIYQAENGDLMMLWASFVNNVYAQGISRSLTGKITGPWLHDEIPIYKNDGGHGMIFQTFNGNLMLTLHSPNKSPNERPKFIKIIESKGRITVLDNELNNQEK</sequence>
<dbReference type="PANTHER" id="PTHR43301:SF3">
    <property type="entry name" value="ARABINAN ENDO-1,5-ALPHA-L-ARABINOSIDASE A-RELATED"/>
    <property type="match status" value="1"/>
</dbReference>
<dbReference type="EMBL" id="JAUSTZ010000009">
    <property type="protein sequence ID" value="MDQ0227388.1"/>
    <property type="molecule type" value="Genomic_DNA"/>
</dbReference>
<evidence type="ECO:0000256" key="4">
    <source>
        <dbReference type="ARBA" id="ARBA00023295"/>
    </source>
</evidence>
<organism evidence="6 7">
    <name type="scientific">Metabacillus niabensis</name>
    <dbReference type="NCBI Taxonomy" id="324854"/>
    <lineage>
        <taxon>Bacteria</taxon>
        <taxon>Bacillati</taxon>
        <taxon>Bacillota</taxon>
        <taxon>Bacilli</taxon>
        <taxon>Bacillales</taxon>
        <taxon>Bacillaceae</taxon>
        <taxon>Metabacillus</taxon>
    </lineage>
</organism>
<dbReference type="CDD" id="cd08981">
    <property type="entry name" value="GH43_Bt1873-like"/>
    <property type="match status" value="1"/>
</dbReference>
<comment type="similarity">
    <text evidence="2 5">Belongs to the glycosyl hydrolase 43 family.</text>
</comment>
<dbReference type="Gene3D" id="2.115.10.20">
    <property type="entry name" value="Glycosyl hydrolase domain, family 43"/>
    <property type="match status" value="1"/>
</dbReference>
<keyword evidence="4 5" id="KW-0326">Glycosidase</keyword>
<name>A0ABT9Z6Z8_9BACI</name>
<comment type="caution">
    <text evidence="6">The sequence shown here is derived from an EMBL/GenBank/DDBJ whole genome shotgun (WGS) entry which is preliminary data.</text>
</comment>
<accession>A0ABT9Z6Z8</accession>
<dbReference type="RefSeq" id="WP_233452277.1">
    <property type="nucleotide sequence ID" value="NZ_CADEPK010000319.1"/>
</dbReference>
<evidence type="ECO:0000256" key="5">
    <source>
        <dbReference type="RuleBase" id="RU361187"/>
    </source>
</evidence>
<keyword evidence="7" id="KW-1185">Reference proteome</keyword>
<reference evidence="6 7" key="1">
    <citation type="submission" date="2023-07" db="EMBL/GenBank/DDBJ databases">
        <title>Genomic Encyclopedia of Type Strains, Phase IV (KMG-IV): sequencing the most valuable type-strain genomes for metagenomic binning, comparative biology and taxonomic classification.</title>
        <authorList>
            <person name="Goeker M."/>
        </authorList>
    </citation>
    <scope>NUCLEOTIDE SEQUENCE [LARGE SCALE GENOMIC DNA]</scope>
    <source>
        <strain evidence="6 7">DSM 17723</strain>
    </source>
</reference>
<evidence type="ECO:0000313" key="7">
    <source>
        <dbReference type="Proteomes" id="UP001232245"/>
    </source>
</evidence>
<gene>
    <name evidence="6" type="ORF">J2S02_003733</name>
</gene>
<dbReference type="Pfam" id="PF04616">
    <property type="entry name" value="Glyco_hydro_43"/>
    <property type="match status" value="1"/>
</dbReference>
<comment type="pathway">
    <text evidence="1">Glycan metabolism; L-arabinan degradation.</text>
</comment>
<evidence type="ECO:0000256" key="2">
    <source>
        <dbReference type="ARBA" id="ARBA00009865"/>
    </source>
</evidence>
<evidence type="ECO:0000256" key="1">
    <source>
        <dbReference type="ARBA" id="ARBA00004834"/>
    </source>
</evidence>